<protein>
    <submittedName>
        <fullName evidence="2">Uncharacterized protein</fullName>
    </submittedName>
</protein>
<keyword evidence="3" id="KW-1185">Reference proteome</keyword>
<feature type="signal peptide" evidence="1">
    <location>
        <begin position="1"/>
        <end position="20"/>
    </location>
</feature>
<evidence type="ECO:0000256" key="1">
    <source>
        <dbReference type="SAM" id="SignalP"/>
    </source>
</evidence>
<evidence type="ECO:0000313" key="3">
    <source>
        <dbReference type="Proteomes" id="UP000272400"/>
    </source>
</evidence>
<accession>A0A3N1CX59</accession>
<name>A0A3N1CX59_9ACTN</name>
<feature type="chain" id="PRO_5039348696" evidence="1">
    <location>
        <begin position="21"/>
        <end position="55"/>
    </location>
</feature>
<reference evidence="2 3" key="1">
    <citation type="submission" date="2018-11" db="EMBL/GenBank/DDBJ databases">
        <title>Sequencing the genomes of 1000 actinobacteria strains.</title>
        <authorList>
            <person name="Klenk H.-P."/>
        </authorList>
    </citation>
    <scope>NUCLEOTIDE SEQUENCE [LARGE SCALE GENOMIC DNA]</scope>
    <source>
        <strain evidence="2 3">DSM 44254</strain>
    </source>
</reference>
<evidence type="ECO:0000313" key="2">
    <source>
        <dbReference type="EMBL" id="ROO85889.1"/>
    </source>
</evidence>
<dbReference type="RefSeq" id="WP_170201442.1">
    <property type="nucleotide sequence ID" value="NZ_RJKE01000001.1"/>
</dbReference>
<comment type="caution">
    <text evidence="2">The sequence shown here is derived from an EMBL/GenBank/DDBJ whole genome shotgun (WGS) entry which is preliminary data.</text>
</comment>
<keyword evidence="1" id="KW-0732">Signal</keyword>
<dbReference type="Proteomes" id="UP000272400">
    <property type="component" value="Unassembled WGS sequence"/>
</dbReference>
<dbReference type="EMBL" id="RJKE01000001">
    <property type="protein sequence ID" value="ROO85889.1"/>
    <property type="molecule type" value="Genomic_DNA"/>
</dbReference>
<gene>
    <name evidence="2" type="ORF">EDD29_3443</name>
</gene>
<proteinExistence type="predicted"/>
<dbReference type="AlphaFoldDB" id="A0A3N1CX59"/>
<organism evidence="2 3">
    <name type="scientific">Actinocorallia herbida</name>
    <dbReference type="NCBI Taxonomy" id="58109"/>
    <lineage>
        <taxon>Bacteria</taxon>
        <taxon>Bacillati</taxon>
        <taxon>Actinomycetota</taxon>
        <taxon>Actinomycetes</taxon>
        <taxon>Streptosporangiales</taxon>
        <taxon>Thermomonosporaceae</taxon>
        <taxon>Actinocorallia</taxon>
    </lineage>
</organism>
<sequence length="55" mass="5281">MAWGVLFGVPLAFGALFVSATSAGAPTKPDGERSLVLTAPAVLGPDGAGAAALGR</sequence>